<evidence type="ECO:0000313" key="9">
    <source>
        <dbReference type="EMBL" id="CAB4752389.1"/>
    </source>
</evidence>
<name>A0A6J7CHV4_9ZZZZ</name>
<proteinExistence type="inferred from homology"/>
<evidence type="ECO:0000259" key="7">
    <source>
        <dbReference type="Pfam" id="PF02782"/>
    </source>
</evidence>
<keyword evidence="5" id="KW-0067">ATP-binding</keyword>
<evidence type="ECO:0000256" key="4">
    <source>
        <dbReference type="ARBA" id="ARBA00022777"/>
    </source>
</evidence>
<evidence type="ECO:0000256" key="5">
    <source>
        <dbReference type="ARBA" id="ARBA00022840"/>
    </source>
</evidence>
<dbReference type="GO" id="GO:0005829">
    <property type="term" value="C:cytosol"/>
    <property type="evidence" value="ECO:0007669"/>
    <property type="project" value="TreeGrafter"/>
</dbReference>
<dbReference type="EMBL" id="CAFBLR010000001">
    <property type="protein sequence ID" value="CAB4857546.1"/>
    <property type="molecule type" value="Genomic_DNA"/>
</dbReference>
<accession>A0A6J7CHV4</accession>
<evidence type="ECO:0000256" key="2">
    <source>
        <dbReference type="ARBA" id="ARBA00022679"/>
    </source>
</evidence>
<evidence type="ECO:0000313" key="11">
    <source>
        <dbReference type="EMBL" id="CAB5067034.1"/>
    </source>
</evidence>
<evidence type="ECO:0000256" key="1">
    <source>
        <dbReference type="ARBA" id="ARBA00009156"/>
    </source>
</evidence>
<dbReference type="InterPro" id="IPR000577">
    <property type="entry name" value="Carb_kinase_FGGY"/>
</dbReference>
<dbReference type="SUPFAM" id="SSF53067">
    <property type="entry name" value="Actin-like ATPase domain"/>
    <property type="match status" value="2"/>
</dbReference>
<keyword evidence="3" id="KW-0547">Nucleotide-binding</keyword>
<dbReference type="EMBL" id="CAEZYY010000011">
    <property type="protein sequence ID" value="CAB4752389.1"/>
    <property type="molecule type" value="Genomic_DNA"/>
</dbReference>
<dbReference type="Pfam" id="PF00370">
    <property type="entry name" value="FGGY_N"/>
    <property type="match status" value="1"/>
</dbReference>
<dbReference type="Gene3D" id="3.30.420.40">
    <property type="match status" value="2"/>
</dbReference>
<dbReference type="EMBL" id="CAFBQP010000090">
    <property type="protein sequence ID" value="CAB5067034.1"/>
    <property type="molecule type" value="Genomic_DNA"/>
</dbReference>
<dbReference type="GO" id="GO:0005524">
    <property type="term" value="F:ATP binding"/>
    <property type="evidence" value="ECO:0007669"/>
    <property type="project" value="UniProtKB-KW"/>
</dbReference>
<dbReference type="PANTHER" id="PTHR10196:SF69">
    <property type="entry name" value="GLYCEROL KINASE"/>
    <property type="match status" value="1"/>
</dbReference>
<sequence>MKALHGRVLVIDVGTTGTRAAIVTRDSRVKHVAHRTTRPDTPFPGLVEFDAAALAAVSLELARTVLEQAGPVDALGITCQRASTVLWDRSTGLPVGPAVGWQDLRTLGECINARAQHGLVLAPNQSATKLAWLLDAHDPDRNRDLCFGTVDSWLVWNLTEGHHHVTDHTNAAITGLVEIDGSDWSDHALAALGIPRSVLPRIVDSSGPIAAATALPGAPLIAGIAGDQQASLIGQSCVRAGLAKCTFGTGAMLDMVTGQTGPTAAGRTPRGTFPIVARSRDRVITWGIEAIMLTAGSSVDWLVEDLGLIPSATASHEIAASVPDTGDVYFVPALIGLGTPHWDYGARGTLIGATRGTTRAHVVRAVLEGVAHRGADLVDAAEAETGLVIDSLRIDGGMSANPTFVQALANSTGKNIEVAPYTECTTLGAGYLAGLAVGLWSGPDAVEGSWCPSRTVEPTGTADRTPTRARWTEAVERSSRWIPALSALDF</sequence>
<organism evidence="10">
    <name type="scientific">freshwater metagenome</name>
    <dbReference type="NCBI Taxonomy" id="449393"/>
    <lineage>
        <taxon>unclassified sequences</taxon>
        <taxon>metagenomes</taxon>
        <taxon>ecological metagenomes</taxon>
    </lineage>
</organism>
<comment type="similarity">
    <text evidence="1">Belongs to the FGGY kinase family.</text>
</comment>
<dbReference type="PANTHER" id="PTHR10196">
    <property type="entry name" value="SUGAR KINASE"/>
    <property type="match status" value="1"/>
</dbReference>
<evidence type="ECO:0000313" key="10">
    <source>
        <dbReference type="EMBL" id="CAB4857546.1"/>
    </source>
</evidence>
<evidence type="ECO:0000256" key="3">
    <source>
        <dbReference type="ARBA" id="ARBA00022741"/>
    </source>
</evidence>
<dbReference type="GO" id="GO:0019563">
    <property type="term" value="P:glycerol catabolic process"/>
    <property type="evidence" value="ECO:0007669"/>
    <property type="project" value="TreeGrafter"/>
</dbReference>
<feature type="domain" description="Carbohydrate kinase FGGY N-terminal" evidence="6">
    <location>
        <begin position="8"/>
        <end position="234"/>
    </location>
</feature>
<evidence type="ECO:0000313" key="8">
    <source>
        <dbReference type="EMBL" id="CAB4704094.1"/>
    </source>
</evidence>
<dbReference type="AlphaFoldDB" id="A0A6J7CHV4"/>
<dbReference type="InterPro" id="IPR043129">
    <property type="entry name" value="ATPase_NBD"/>
</dbReference>
<protein>
    <submittedName>
        <fullName evidence="10">Unannotated protein</fullName>
    </submittedName>
</protein>
<reference evidence="10" key="1">
    <citation type="submission" date="2020-05" db="EMBL/GenBank/DDBJ databases">
        <authorList>
            <person name="Chiriac C."/>
            <person name="Salcher M."/>
            <person name="Ghai R."/>
            <person name="Kavagutti S V."/>
        </authorList>
    </citation>
    <scope>NUCLEOTIDE SEQUENCE</scope>
</reference>
<dbReference type="PIRSF" id="PIRSF000538">
    <property type="entry name" value="GlpK"/>
    <property type="match status" value="1"/>
</dbReference>
<dbReference type="GO" id="GO:0004370">
    <property type="term" value="F:glycerol kinase activity"/>
    <property type="evidence" value="ECO:0007669"/>
    <property type="project" value="TreeGrafter"/>
</dbReference>
<keyword evidence="2" id="KW-0808">Transferase</keyword>
<dbReference type="InterPro" id="IPR018485">
    <property type="entry name" value="FGGY_C"/>
</dbReference>
<dbReference type="InterPro" id="IPR018484">
    <property type="entry name" value="FGGY_N"/>
</dbReference>
<dbReference type="Pfam" id="PF02782">
    <property type="entry name" value="FGGY_C"/>
    <property type="match status" value="1"/>
</dbReference>
<feature type="domain" description="Carbohydrate kinase FGGY C-terminal" evidence="7">
    <location>
        <begin position="244"/>
        <end position="436"/>
    </location>
</feature>
<evidence type="ECO:0000259" key="6">
    <source>
        <dbReference type="Pfam" id="PF00370"/>
    </source>
</evidence>
<keyword evidence="4" id="KW-0418">Kinase</keyword>
<gene>
    <name evidence="8" type="ORF">UFOPK2602_00755</name>
    <name evidence="9" type="ORF">UFOPK2806_01095</name>
    <name evidence="10" type="ORF">UFOPK3417_00037</name>
    <name evidence="11" type="ORF">UFOPK4306_01972</name>
</gene>
<dbReference type="EMBL" id="CAEZXX010000040">
    <property type="protein sequence ID" value="CAB4704094.1"/>
    <property type="molecule type" value="Genomic_DNA"/>
</dbReference>